<dbReference type="OrthoDB" id="60973at2759"/>
<dbReference type="InterPro" id="IPR039789">
    <property type="entry name" value="CYRI"/>
</dbReference>
<evidence type="ECO:0000256" key="3">
    <source>
        <dbReference type="ARBA" id="ARBA00023136"/>
    </source>
</evidence>
<dbReference type="EMBL" id="JAAAJA010001438">
    <property type="protein sequence ID" value="KAG0247360.1"/>
    <property type="molecule type" value="Genomic_DNA"/>
</dbReference>
<keyword evidence="3" id="KW-0472">Membrane</keyword>
<dbReference type="GO" id="GO:0031267">
    <property type="term" value="F:small GTPase binding"/>
    <property type="evidence" value="ECO:0007669"/>
    <property type="project" value="InterPro"/>
</dbReference>
<name>A0A9P6TUP6_9FUNG</name>
<sequence length="256" mass="28749">AIGSPGPEAETEAWNHVRPAVEKLKKFYRYSTSIETCLPQILQTLCIGDVNKNLERHQALARILCQLLDFVFEFDSLKMKTPQIQNDFSYYRRCLSRGKLSNEIDLKSAMNEDELANQVSMFYAYPTPMLKTVTEVTTKFVTEHRVGRSVSECLATLAGVCFHTANNNKKKPQRPETTAFCLRVMVISIIIYDHIDPQGAFSKSSPINIKSSVKAIQSYGNSNDTPNLMSALRYNTKHLNDASTPKTIKTLMAASA</sequence>
<feature type="non-terminal residue" evidence="6">
    <location>
        <position position="256"/>
    </location>
</feature>
<dbReference type="Pfam" id="PF07159">
    <property type="entry name" value="CYRIA-B_Rac1-bd"/>
    <property type="match status" value="1"/>
</dbReference>
<evidence type="ECO:0000313" key="7">
    <source>
        <dbReference type="Proteomes" id="UP000726737"/>
    </source>
</evidence>
<dbReference type="AlphaFoldDB" id="A0A9P6TUP6"/>
<feature type="domain" description="CYRIA/CYRIB Rac1 binding" evidence="5">
    <location>
        <begin position="1"/>
        <end position="249"/>
    </location>
</feature>
<evidence type="ECO:0000313" key="6">
    <source>
        <dbReference type="EMBL" id="KAG0247360.1"/>
    </source>
</evidence>
<keyword evidence="4" id="KW-0449">Lipoprotein</keyword>
<organism evidence="6 7">
    <name type="scientific">Mortierella polycephala</name>
    <dbReference type="NCBI Taxonomy" id="41804"/>
    <lineage>
        <taxon>Eukaryota</taxon>
        <taxon>Fungi</taxon>
        <taxon>Fungi incertae sedis</taxon>
        <taxon>Mucoromycota</taxon>
        <taxon>Mortierellomycotina</taxon>
        <taxon>Mortierellomycetes</taxon>
        <taxon>Mortierellales</taxon>
        <taxon>Mortierellaceae</taxon>
        <taxon>Mortierella</taxon>
    </lineage>
</organism>
<keyword evidence="7" id="KW-1185">Reference proteome</keyword>
<reference evidence="6" key="1">
    <citation type="journal article" date="2020" name="Fungal Divers.">
        <title>Resolving the Mortierellaceae phylogeny through synthesis of multi-gene phylogenetics and phylogenomics.</title>
        <authorList>
            <person name="Vandepol N."/>
            <person name="Liber J."/>
            <person name="Desiro A."/>
            <person name="Na H."/>
            <person name="Kennedy M."/>
            <person name="Barry K."/>
            <person name="Grigoriev I.V."/>
            <person name="Miller A.N."/>
            <person name="O'Donnell K."/>
            <person name="Stajich J.E."/>
            <person name="Bonito G."/>
        </authorList>
    </citation>
    <scope>NUCLEOTIDE SEQUENCE</scope>
    <source>
        <strain evidence="6">KOD948</strain>
    </source>
</reference>
<proteinExistence type="inferred from homology"/>
<accession>A0A9P6TUP6</accession>
<comment type="subcellular location">
    <subcellularLocation>
        <location evidence="1">Membrane</location>
        <topology evidence="1">Lipid-anchor</topology>
    </subcellularLocation>
</comment>
<evidence type="ECO:0000256" key="2">
    <source>
        <dbReference type="ARBA" id="ARBA00005778"/>
    </source>
</evidence>
<comment type="similarity">
    <text evidence="2">Belongs to the CYRI family.</text>
</comment>
<dbReference type="GO" id="GO:0016020">
    <property type="term" value="C:membrane"/>
    <property type="evidence" value="ECO:0007669"/>
    <property type="project" value="UniProtKB-SubCell"/>
</dbReference>
<protein>
    <submittedName>
        <fullName evidence="6">Protein fam49a</fullName>
    </submittedName>
</protein>
<dbReference type="InterPro" id="IPR009828">
    <property type="entry name" value="CYRIA/CYRIB_Rac1-bd"/>
</dbReference>
<evidence type="ECO:0000256" key="4">
    <source>
        <dbReference type="ARBA" id="ARBA00023288"/>
    </source>
</evidence>
<evidence type="ECO:0000256" key="1">
    <source>
        <dbReference type="ARBA" id="ARBA00004635"/>
    </source>
</evidence>
<dbReference type="GO" id="GO:0030833">
    <property type="term" value="P:regulation of actin filament polymerization"/>
    <property type="evidence" value="ECO:0007669"/>
    <property type="project" value="InterPro"/>
</dbReference>
<gene>
    <name evidence="6" type="primary">FAM49A_1</name>
    <name evidence="6" type="ORF">BG011_001616</name>
</gene>
<dbReference type="PANTHER" id="PTHR12422">
    <property type="entry name" value="GH09096P"/>
    <property type="match status" value="1"/>
</dbReference>
<comment type="caution">
    <text evidence="6">The sequence shown here is derived from an EMBL/GenBank/DDBJ whole genome shotgun (WGS) entry which is preliminary data.</text>
</comment>
<dbReference type="Proteomes" id="UP000726737">
    <property type="component" value="Unassembled WGS sequence"/>
</dbReference>
<evidence type="ECO:0000259" key="5">
    <source>
        <dbReference type="Pfam" id="PF07159"/>
    </source>
</evidence>